<keyword evidence="1" id="KW-1133">Transmembrane helix</keyword>
<keyword evidence="1" id="KW-0472">Membrane</keyword>
<dbReference type="GO" id="GO:0005886">
    <property type="term" value="C:plasma membrane"/>
    <property type="evidence" value="ECO:0007669"/>
    <property type="project" value="UniProtKB-SubCell"/>
</dbReference>
<feature type="transmembrane region" description="Helical" evidence="1">
    <location>
        <begin position="202"/>
        <end position="223"/>
    </location>
</feature>
<dbReference type="OrthoDB" id="8613028at2"/>
<evidence type="ECO:0000313" key="2">
    <source>
        <dbReference type="EMBL" id="QBP42789.1"/>
    </source>
</evidence>
<dbReference type="GO" id="GO:0140359">
    <property type="term" value="F:ABC-type transporter activity"/>
    <property type="evidence" value="ECO:0007669"/>
    <property type="project" value="InterPro"/>
</dbReference>
<keyword evidence="1" id="KW-0812">Transmembrane</keyword>
<evidence type="ECO:0000313" key="3">
    <source>
        <dbReference type="Proteomes" id="UP000294292"/>
    </source>
</evidence>
<protein>
    <submittedName>
        <fullName evidence="2">ABC transporter permease</fullName>
    </submittedName>
</protein>
<feature type="transmembrane region" description="Helical" evidence="1">
    <location>
        <begin position="286"/>
        <end position="308"/>
    </location>
</feature>
<reference evidence="2 3" key="1">
    <citation type="submission" date="2019-03" db="EMBL/GenBank/DDBJ databases">
        <title>Complete genome sequence of Paenisporosarcina antarctica CGMCC 1.6503T.</title>
        <authorList>
            <person name="Rong J.-C."/>
            <person name="Chi N.-Y."/>
            <person name="Zhang Q.-F."/>
        </authorList>
    </citation>
    <scope>NUCLEOTIDE SEQUENCE [LARGE SCALE GENOMIC DNA]</scope>
    <source>
        <strain evidence="2 3">CGMCC 1.6503</strain>
    </source>
</reference>
<feature type="transmembrane region" description="Helical" evidence="1">
    <location>
        <begin position="20"/>
        <end position="39"/>
    </location>
</feature>
<dbReference type="Pfam" id="PF12679">
    <property type="entry name" value="ABC2_membrane_2"/>
    <property type="match status" value="1"/>
</dbReference>
<gene>
    <name evidence="2" type="ORF">E2636_17320</name>
</gene>
<name>A0A4P7A2V9_9BACL</name>
<dbReference type="Proteomes" id="UP000294292">
    <property type="component" value="Chromosome"/>
</dbReference>
<feature type="transmembrane region" description="Helical" evidence="1">
    <location>
        <begin position="112"/>
        <end position="135"/>
    </location>
</feature>
<dbReference type="PANTHER" id="PTHR37305:SF1">
    <property type="entry name" value="MEMBRANE PROTEIN"/>
    <property type="match status" value="1"/>
</dbReference>
<dbReference type="PANTHER" id="PTHR37305">
    <property type="entry name" value="INTEGRAL MEMBRANE PROTEIN-RELATED"/>
    <property type="match status" value="1"/>
</dbReference>
<dbReference type="KEGG" id="panc:E2636_17320"/>
<feature type="transmembrane region" description="Helical" evidence="1">
    <location>
        <begin position="156"/>
        <end position="182"/>
    </location>
</feature>
<keyword evidence="3" id="KW-1185">Reference proteome</keyword>
<dbReference type="EMBL" id="CP038015">
    <property type="protein sequence ID" value="QBP42789.1"/>
    <property type="molecule type" value="Genomic_DNA"/>
</dbReference>
<proteinExistence type="predicted"/>
<organism evidence="2 3">
    <name type="scientific">Paenisporosarcina antarctica</name>
    <dbReference type="NCBI Taxonomy" id="417367"/>
    <lineage>
        <taxon>Bacteria</taxon>
        <taxon>Bacillati</taxon>
        <taxon>Bacillota</taxon>
        <taxon>Bacilli</taxon>
        <taxon>Bacillales</taxon>
        <taxon>Caryophanaceae</taxon>
        <taxon>Paenisporosarcina</taxon>
    </lineage>
</organism>
<accession>A0A4P7A2V9</accession>
<dbReference type="AlphaFoldDB" id="A0A4P7A2V9"/>
<sequence>MLNLIRNEWMKLWQKKATWIIVVMLVVILIGVGGIMKWVQSTNEQPPNQPSWEENQAENQAFLTAQLADPNIDDASKKQLEKELAISEYRLDKNLEPMDPNGREQSVYDSHVMLSLVILFSVIVAASIVASEFSQGTIKMLLSRPVKRWKILTSKYLTTLLFAFVLTIIAFVSTMIASYLFYDSGNGVILEYRNGSVEEVSYWGRVFLLYVLQFVGVIVYTTFAFMIGSVFRSSSLAIGLSIFLLFAGPNIVFFLSKYEVAKYILFTHTDLTGYINGQMFVPGMTWPLSLVVLTVYMVIFIGVSFWSFTKRDVTA</sequence>
<feature type="transmembrane region" description="Helical" evidence="1">
    <location>
        <begin position="235"/>
        <end position="255"/>
    </location>
</feature>
<evidence type="ECO:0000256" key="1">
    <source>
        <dbReference type="SAM" id="Phobius"/>
    </source>
</evidence>